<keyword evidence="3" id="KW-1185">Reference proteome</keyword>
<organism evidence="2 3">
    <name type="scientific">Piloderma croceum (strain F 1598)</name>
    <dbReference type="NCBI Taxonomy" id="765440"/>
    <lineage>
        <taxon>Eukaryota</taxon>
        <taxon>Fungi</taxon>
        <taxon>Dikarya</taxon>
        <taxon>Basidiomycota</taxon>
        <taxon>Agaricomycotina</taxon>
        <taxon>Agaricomycetes</taxon>
        <taxon>Agaricomycetidae</taxon>
        <taxon>Atheliales</taxon>
        <taxon>Atheliaceae</taxon>
        <taxon>Piloderma</taxon>
    </lineage>
</organism>
<dbReference type="HOGENOM" id="CLU_1340375_0_0_1"/>
<proteinExistence type="predicted"/>
<dbReference type="STRING" id="765440.A0A0C3BBQ2"/>
<feature type="region of interest" description="Disordered" evidence="1">
    <location>
        <begin position="68"/>
        <end position="98"/>
    </location>
</feature>
<evidence type="ECO:0000313" key="2">
    <source>
        <dbReference type="EMBL" id="KIM83713.1"/>
    </source>
</evidence>
<reference evidence="2 3" key="1">
    <citation type="submission" date="2014-04" db="EMBL/GenBank/DDBJ databases">
        <authorList>
            <consortium name="DOE Joint Genome Institute"/>
            <person name="Kuo A."/>
            <person name="Tarkka M."/>
            <person name="Buscot F."/>
            <person name="Kohler A."/>
            <person name="Nagy L.G."/>
            <person name="Floudas D."/>
            <person name="Copeland A."/>
            <person name="Barry K.W."/>
            <person name="Cichocki N."/>
            <person name="Veneault-Fourrey C."/>
            <person name="LaButti K."/>
            <person name="Lindquist E.A."/>
            <person name="Lipzen A."/>
            <person name="Lundell T."/>
            <person name="Morin E."/>
            <person name="Murat C."/>
            <person name="Sun H."/>
            <person name="Tunlid A."/>
            <person name="Henrissat B."/>
            <person name="Grigoriev I.V."/>
            <person name="Hibbett D.S."/>
            <person name="Martin F."/>
            <person name="Nordberg H.P."/>
            <person name="Cantor M.N."/>
            <person name="Hua S.X."/>
        </authorList>
    </citation>
    <scope>NUCLEOTIDE SEQUENCE [LARGE SCALE GENOMIC DNA]</scope>
    <source>
        <strain evidence="2 3">F 1598</strain>
    </source>
</reference>
<gene>
    <name evidence="2" type="ORF">PILCRDRAFT_7112</name>
</gene>
<dbReference type="EMBL" id="KN832990">
    <property type="protein sequence ID" value="KIM83713.1"/>
    <property type="molecule type" value="Genomic_DNA"/>
</dbReference>
<protein>
    <submittedName>
        <fullName evidence="2">Uncharacterized protein</fullName>
    </submittedName>
</protein>
<name>A0A0C3BBQ2_PILCF</name>
<feature type="non-terminal residue" evidence="2">
    <location>
        <position position="205"/>
    </location>
</feature>
<dbReference type="AlphaFoldDB" id="A0A0C3BBQ2"/>
<feature type="region of interest" description="Disordered" evidence="1">
    <location>
        <begin position="1"/>
        <end position="52"/>
    </location>
</feature>
<feature type="region of interest" description="Disordered" evidence="1">
    <location>
        <begin position="133"/>
        <end position="205"/>
    </location>
</feature>
<sequence length="205" mass="22415">MSATQLEPTKPAPPSFVVVSTPAQENPVSDGDSSDANSTPPATPIFQPSALHPDPTVLITITSYAHAPPLQPPPDLQYDLRTFPSPSPEKYASKYDGRGKRAREWVNLEGLYVALLGKVEEEVLTRGRELEQEAMKEKMEREKAERDENEKAEAQKKAAEEEAEASDSNSEALVETLGVEEAEAQGFPPKVLRIGVSSEMGRDRS</sequence>
<evidence type="ECO:0000313" key="3">
    <source>
        <dbReference type="Proteomes" id="UP000054166"/>
    </source>
</evidence>
<reference evidence="3" key="2">
    <citation type="submission" date="2015-01" db="EMBL/GenBank/DDBJ databases">
        <title>Evolutionary Origins and Diversification of the Mycorrhizal Mutualists.</title>
        <authorList>
            <consortium name="DOE Joint Genome Institute"/>
            <consortium name="Mycorrhizal Genomics Consortium"/>
            <person name="Kohler A."/>
            <person name="Kuo A."/>
            <person name="Nagy L.G."/>
            <person name="Floudas D."/>
            <person name="Copeland A."/>
            <person name="Barry K.W."/>
            <person name="Cichocki N."/>
            <person name="Veneault-Fourrey C."/>
            <person name="LaButti K."/>
            <person name="Lindquist E.A."/>
            <person name="Lipzen A."/>
            <person name="Lundell T."/>
            <person name="Morin E."/>
            <person name="Murat C."/>
            <person name="Riley R."/>
            <person name="Ohm R."/>
            <person name="Sun H."/>
            <person name="Tunlid A."/>
            <person name="Henrissat B."/>
            <person name="Grigoriev I.V."/>
            <person name="Hibbett D.S."/>
            <person name="Martin F."/>
        </authorList>
    </citation>
    <scope>NUCLEOTIDE SEQUENCE [LARGE SCALE GENOMIC DNA]</scope>
    <source>
        <strain evidence="3">F 1598</strain>
    </source>
</reference>
<dbReference type="InParanoid" id="A0A0C3BBQ2"/>
<accession>A0A0C3BBQ2</accession>
<evidence type="ECO:0000256" key="1">
    <source>
        <dbReference type="SAM" id="MobiDB-lite"/>
    </source>
</evidence>
<feature type="compositionally biased region" description="Basic and acidic residues" evidence="1">
    <location>
        <begin position="133"/>
        <end position="160"/>
    </location>
</feature>
<dbReference type="Proteomes" id="UP000054166">
    <property type="component" value="Unassembled WGS sequence"/>
</dbReference>